<gene>
    <name evidence="1" type="ORF">ACU52_11610</name>
</gene>
<name>A0A8E1QXK8_9BACT</name>
<keyword evidence="2" id="KW-1185">Reference proteome</keyword>
<accession>A0A8E1QXK8</accession>
<organism evidence="1 2">
    <name type="scientific">Xylanibacter rarus</name>
    <dbReference type="NCBI Taxonomy" id="1676614"/>
    <lineage>
        <taxon>Bacteria</taxon>
        <taxon>Pseudomonadati</taxon>
        <taxon>Bacteroidota</taxon>
        <taxon>Bacteroidia</taxon>
        <taxon>Bacteroidales</taxon>
        <taxon>Prevotellaceae</taxon>
        <taxon>Xylanibacter</taxon>
    </lineage>
</organism>
<dbReference type="RefSeq" id="WP_053398892.1">
    <property type="nucleotide sequence ID" value="NZ_LFQU01000025.1"/>
</dbReference>
<proteinExistence type="predicted"/>
<evidence type="ECO:0000313" key="2">
    <source>
        <dbReference type="Proteomes" id="UP000036951"/>
    </source>
</evidence>
<reference evidence="1 2" key="1">
    <citation type="submission" date="2015-06" db="EMBL/GenBank/DDBJ databases">
        <title>Prevotella sp. 109, sp. nov., a novel member of the family Prevotellaceae isolated from human faeces.</title>
        <authorList>
            <person name="Shkoporov A.N."/>
            <person name="Chaplin A.V."/>
            <person name="Kafarskaia L.I."/>
            <person name="Efimov B.A."/>
        </authorList>
    </citation>
    <scope>NUCLEOTIDE SEQUENCE [LARGE SCALE GENOMIC DNA]</scope>
    <source>
        <strain evidence="1 2">109</strain>
    </source>
</reference>
<dbReference type="AlphaFoldDB" id="A0A8E1QXK8"/>
<dbReference type="EMBL" id="LFQU01000025">
    <property type="protein sequence ID" value="KOO67799.1"/>
    <property type="molecule type" value="Genomic_DNA"/>
</dbReference>
<evidence type="ECO:0000313" key="1">
    <source>
        <dbReference type="EMBL" id="KOO67799.1"/>
    </source>
</evidence>
<comment type="caution">
    <text evidence="1">The sequence shown here is derived from an EMBL/GenBank/DDBJ whole genome shotgun (WGS) entry which is preliminary data.</text>
</comment>
<protein>
    <submittedName>
        <fullName evidence="1">Uncharacterized protein</fullName>
    </submittedName>
</protein>
<dbReference type="Proteomes" id="UP000036951">
    <property type="component" value="Unassembled WGS sequence"/>
</dbReference>
<sequence>MKDCNKYIIFCQTMKRLFRNKTGVGVSEGQLKTLTGGREKNIENAARTKVFVLAAYTAGEAAALSAHGIKNL</sequence>